<evidence type="ECO:0000256" key="2">
    <source>
        <dbReference type="ARBA" id="ARBA00022741"/>
    </source>
</evidence>
<dbReference type="GO" id="GO:0005524">
    <property type="term" value="F:ATP binding"/>
    <property type="evidence" value="ECO:0007669"/>
    <property type="project" value="UniProtKB-KW"/>
</dbReference>
<dbReference type="InterPro" id="IPR050108">
    <property type="entry name" value="CDK"/>
</dbReference>
<dbReference type="GO" id="GO:0004674">
    <property type="term" value="F:protein serine/threonine kinase activity"/>
    <property type="evidence" value="ECO:0007669"/>
    <property type="project" value="TreeGrafter"/>
</dbReference>
<dbReference type="AlphaFoldDB" id="A8PWZ5"/>
<dbReference type="GO" id="GO:0005634">
    <property type="term" value="C:nucleus"/>
    <property type="evidence" value="ECO:0007669"/>
    <property type="project" value="TreeGrafter"/>
</dbReference>
<dbReference type="Gene3D" id="3.30.200.20">
    <property type="entry name" value="Phosphorylase Kinase, domain 1"/>
    <property type="match status" value="1"/>
</dbReference>
<dbReference type="SUPFAM" id="SSF56112">
    <property type="entry name" value="Protein kinase-like (PK-like)"/>
    <property type="match status" value="1"/>
</dbReference>
<proteinExistence type="inferred from homology"/>
<feature type="domain" description="Protein kinase" evidence="4">
    <location>
        <begin position="1"/>
        <end position="395"/>
    </location>
</feature>
<keyword evidence="6" id="KW-1185">Reference proteome</keyword>
<comment type="similarity">
    <text evidence="1">Belongs to the protein kinase superfamily. CMGC Ser/Thr protein kinase family. CDC2/CDKX subfamily.</text>
</comment>
<dbReference type="InterPro" id="IPR000719">
    <property type="entry name" value="Prot_kinase_dom"/>
</dbReference>
<dbReference type="Pfam" id="PF00069">
    <property type="entry name" value="Pkinase"/>
    <property type="match status" value="1"/>
</dbReference>
<dbReference type="InParanoid" id="A8PWZ5"/>
<dbReference type="RefSeq" id="XP_001732003.1">
    <property type="nucleotide sequence ID" value="XM_001731951.1"/>
</dbReference>
<gene>
    <name evidence="5" type="ORF">MGL_1271</name>
</gene>
<organism evidence="5 6">
    <name type="scientific">Malassezia globosa (strain ATCC MYA-4612 / CBS 7966)</name>
    <name type="common">Dandruff-associated fungus</name>
    <dbReference type="NCBI Taxonomy" id="425265"/>
    <lineage>
        <taxon>Eukaryota</taxon>
        <taxon>Fungi</taxon>
        <taxon>Dikarya</taxon>
        <taxon>Basidiomycota</taxon>
        <taxon>Ustilaginomycotina</taxon>
        <taxon>Malasseziomycetes</taxon>
        <taxon>Malasseziales</taxon>
        <taxon>Malasseziaceae</taxon>
        <taxon>Malassezia</taxon>
    </lineage>
</organism>
<dbReference type="InterPro" id="IPR008271">
    <property type="entry name" value="Ser/Thr_kinase_AS"/>
</dbReference>
<dbReference type="KEGG" id="mgl:MGL_1271"/>
<dbReference type="GO" id="GO:0007346">
    <property type="term" value="P:regulation of mitotic cell cycle"/>
    <property type="evidence" value="ECO:0007669"/>
    <property type="project" value="TreeGrafter"/>
</dbReference>
<evidence type="ECO:0000313" key="6">
    <source>
        <dbReference type="Proteomes" id="UP000008837"/>
    </source>
</evidence>
<dbReference type="Proteomes" id="UP000008837">
    <property type="component" value="Unassembled WGS sequence"/>
</dbReference>
<accession>A8PWZ5</accession>
<evidence type="ECO:0000256" key="3">
    <source>
        <dbReference type="ARBA" id="ARBA00022840"/>
    </source>
</evidence>
<dbReference type="Gene3D" id="1.10.510.10">
    <property type="entry name" value="Transferase(Phosphotransferase) domain 1"/>
    <property type="match status" value="1"/>
</dbReference>
<keyword evidence="3" id="KW-0067">ATP-binding</keyword>
<dbReference type="PANTHER" id="PTHR24056">
    <property type="entry name" value="CELL DIVISION PROTEIN KINASE"/>
    <property type="match status" value="1"/>
</dbReference>
<dbReference type="PROSITE" id="PS00108">
    <property type="entry name" value="PROTEIN_KINASE_ST"/>
    <property type="match status" value="1"/>
</dbReference>
<dbReference type="PANTHER" id="PTHR24056:SF508">
    <property type="entry name" value="CYCLIN-DEPENDENT KINASE 10"/>
    <property type="match status" value="1"/>
</dbReference>
<dbReference type="STRING" id="425265.A8PWZ5"/>
<comment type="caution">
    <text evidence="5">The sequence shown here is derived from an EMBL/GenBank/DDBJ whole genome shotgun (WGS) entry which is preliminary data.</text>
</comment>
<dbReference type="GeneID" id="5856308"/>
<dbReference type="OrthoDB" id="4062651at2759"/>
<dbReference type="SMART" id="SM00220">
    <property type="entry name" value="S_TKc"/>
    <property type="match status" value="1"/>
</dbReference>
<dbReference type="OMA" id="WPEAEHF"/>
<keyword evidence="2" id="KW-0547">Nucleotide-binding</keyword>
<dbReference type="CDD" id="cd00180">
    <property type="entry name" value="PKc"/>
    <property type="match status" value="1"/>
</dbReference>
<dbReference type="EMBL" id="AAYY01000003">
    <property type="protein sequence ID" value="EDP44789.1"/>
    <property type="molecule type" value="Genomic_DNA"/>
</dbReference>
<protein>
    <recommendedName>
        <fullName evidence="4">Protein kinase domain-containing protein</fullName>
    </recommendedName>
</protein>
<dbReference type="VEuPathDB" id="FungiDB:MGL_1271"/>
<evidence type="ECO:0000256" key="1">
    <source>
        <dbReference type="ARBA" id="ARBA00006485"/>
    </source>
</evidence>
<evidence type="ECO:0000259" key="4">
    <source>
        <dbReference type="PROSITE" id="PS50011"/>
    </source>
</evidence>
<sequence length="395" mass="44194">MLLPVGHGLCSSVYKAPMHGARIMEREGGVPNFVCIKQVDVDVQSAPHNVQREVALLQRTRHMNLALLLAVFTDSPDHFTTIYNVVMPLYPIHLPDILNSTCARPSSLSMAELAEQDEPWLHVLGFQTYSSFVLSSLRQLVEAVAHLHHEQIAHRDLKPSNIMFGIDGTLKLIDLGVAWEVGMHETPPFGRRPSEGSTDCAIISDVGSGAFRAPELLFAPKNGYNAFQADMWSLGTVLAGFFTSLDEEPVQSLGADFLPWERELFPDRPTHPELSRLRPRAYHRATLFDSSSGDITLACDIFKGSGDSQRDESDWPEAAHFQPPLHDFPFMHGPAKESLLDRLPTWAQLSEVDTSQASQFLKTFLPYWLPRLLELSAARRPSIDDLLEHLRHPIP</sequence>
<dbReference type="PROSITE" id="PS50011">
    <property type="entry name" value="PROTEIN_KINASE_DOM"/>
    <property type="match status" value="1"/>
</dbReference>
<dbReference type="InterPro" id="IPR011009">
    <property type="entry name" value="Kinase-like_dom_sf"/>
</dbReference>
<name>A8PWZ5_MALGO</name>
<reference evidence="5 6" key="1">
    <citation type="journal article" date="2007" name="Proc. Natl. Acad. Sci. U.S.A.">
        <title>Dandruff-associated Malassezia genomes reveal convergent and divergent virulence traits shared with plant and human fungal pathogens.</title>
        <authorList>
            <person name="Xu J."/>
            <person name="Saunders C.W."/>
            <person name="Hu P."/>
            <person name="Grant R.A."/>
            <person name="Boekhout T."/>
            <person name="Kuramae E.E."/>
            <person name="Kronstad J.W."/>
            <person name="Deangelis Y.M."/>
            <person name="Reeder N.L."/>
            <person name="Johnstone K.R."/>
            <person name="Leland M."/>
            <person name="Fieno A.M."/>
            <person name="Begley W.M."/>
            <person name="Sun Y."/>
            <person name="Lacey M.P."/>
            <person name="Chaudhary T."/>
            <person name="Keough T."/>
            <person name="Chu L."/>
            <person name="Sears R."/>
            <person name="Yuan B."/>
            <person name="Dawson T.L.Jr."/>
        </authorList>
    </citation>
    <scope>NUCLEOTIDE SEQUENCE [LARGE SCALE GENOMIC DNA]</scope>
    <source>
        <strain evidence="6">ATCC MYA-4612 / CBS 7966</strain>
    </source>
</reference>
<evidence type="ECO:0000313" key="5">
    <source>
        <dbReference type="EMBL" id="EDP44789.1"/>
    </source>
</evidence>